<feature type="binding site" evidence="4">
    <location>
        <position position="218"/>
    </location>
    <ligand>
        <name>[4Fe-4S] cluster</name>
        <dbReference type="ChEBI" id="CHEBI:49883"/>
    </ligand>
</feature>
<dbReference type="GO" id="GO:0051539">
    <property type="term" value="F:4 iron, 4 sulfur cluster binding"/>
    <property type="evidence" value="ECO:0007669"/>
    <property type="project" value="UniProtKB-UniRule"/>
</dbReference>
<dbReference type="InterPro" id="IPR014729">
    <property type="entry name" value="Rossmann-like_a/b/a_fold"/>
</dbReference>
<comment type="caution">
    <text evidence="7">The sequence shown here is derived from an EMBL/GenBank/DDBJ whole genome shotgun (WGS) entry which is preliminary data.</text>
</comment>
<keyword evidence="4" id="KW-0408">Iron</keyword>
<protein>
    <recommendedName>
        <fullName evidence="4">Adenosine 5'-phosphosulfate reductase</fullName>
        <shortName evidence="4">APS reductase</shortName>
        <ecNumber evidence="4">1.8.4.10</ecNumber>
    </recommendedName>
    <alternativeName>
        <fullName evidence="4">5'-adenylylsulfate reductase</fullName>
    </alternativeName>
    <alternativeName>
        <fullName evidence="4">Thioredoxin-dependent 5'-adenylylsulfate reductase</fullName>
    </alternativeName>
</protein>
<dbReference type="CDD" id="cd23945">
    <property type="entry name" value="PAPS_reductase"/>
    <property type="match status" value="1"/>
</dbReference>
<feature type="region of interest" description="Disordered" evidence="5">
    <location>
        <begin position="226"/>
        <end position="260"/>
    </location>
</feature>
<comment type="catalytic activity">
    <reaction evidence="4">
        <text>[thioredoxin]-disulfide + sulfite + AMP + 2 H(+) = adenosine 5'-phosphosulfate + [thioredoxin]-dithiol</text>
        <dbReference type="Rhea" id="RHEA:21976"/>
        <dbReference type="Rhea" id="RHEA-COMP:10698"/>
        <dbReference type="Rhea" id="RHEA-COMP:10700"/>
        <dbReference type="ChEBI" id="CHEBI:15378"/>
        <dbReference type="ChEBI" id="CHEBI:17359"/>
        <dbReference type="ChEBI" id="CHEBI:29950"/>
        <dbReference type="ChEBI" id="CHEBI:50058"/>
        <dbReference type="ChEBI" id="CHEBI:58243"/>
        <dbReference type="ChEBI" id="CHEBI:456215"/>
        <dbReference type="EC" id="1.8.4.10"/>
    </reaction>
</comment>
<dbReference type="GO" id="GO:0005737">
    <property type="term" value="C:cytoplasm"/>
    <property type="evidence" value="ECO:0007669"/>
    <property type="project" value="UniProtKB-SubCell"/>
</dbReference>
<dbReference type="HAMAP" id="MF_00063">
    <property type="entry name" value="CysH"/>
    <property type="match status" value="1"/>
</dbReference>
<comment type="subcellular location">
    <subcellularLocation>
        <location evidence="4">Cytoplasm</location>
    </subcellularLocation>
</comment>
<comment type="function">
    <text evidence="4">Catalyzes the formation of sulfite from adenosine 5'-phosphosulfate (APS) using thioredoxin as an electron donor.</text>
</comment>
<dbReference type="SUPFAM" id="SSF52402">
    <property type="entry name" value="Adenine nucleotide alpha hydrolases-like"/>
    <property type="match status" value="1"/>
</dbReference>
<dbReference type="GO" id="GO:0019379">
    <property type="term" value="P:sulfate assimilation, phosphoadenylyl sulfate reduction by phosphoadenylyl-sulfate reductase (thioredoxin)"/>
    <property type="evidence" value="ECO:0007669"/>
    <property type="project" value="UniProtKB-UniRule"/>
</dbReference>
<comment type="similarity">
    <text evidence="1 4">Belongs to the PAPS reductase family. CysH subfamily.</text>
</comment>
<dbReference type="InterPro" id="IPR002500">
    <property type="entry name" value="PAPS_reduct_dom"/>
</dbReference>
<dbReference type="GO" id="GO:0043866">
    <property type="term" value="F:adenylyl-sulfate reductase (thioredoxin) activity"/>
    <property type="evidence" value="ECO:0007669"/>
    <property type="project" value="UniProtKB-EC"/>
</dbReference>
<evidence type="ECO:0000256" key="2">
    <source>
        <dbReference type="ARBA" id="ARBA00023002"/>
    </source>
</evidence>
<feature type="binding site" evidence="4">
    <location>
        <position position="215"/>
    </location>
    <ligand>
        <name>[4Fe-4S] cluster</name>
        <dbReference type="ChEBI" id="CHEBI:49883"/>
    </ligand>
</feature>
<dbReference type="Gene3D" id="3.40.50.620">
    <property type="entry name" value="HUPs"/>
    <property type="match status" value="1"/>
</dbReference>
<dbReference type="EC" id="1.8.4.10" evidence="4"/>
<keyword evidence="2 4" id="KW-0560">Oxidoreductase</keyword>
<comment type="pathway">
    <text evidence="3 4">Sulfur metabolism; hydrogen sulfide biosynthesis; sulfite from sulfate.</text>
</comment>
<proteinExistence type="inferred from homology"/>
<feature type="compositionally biased region" description="Basic and acidic residues" evidence="5">
    <location>
        <begin position="228"/>
        <end position="240"/>
    </location>
</feature>
<dbReference type="PANTHER" id="PTHR46509">
    <property type="entry name" value="PHOSPHOADENOSINE PHOSPHOSULFATE REDUCTASE"/>
    <property type="match status" value="1"/>
</dbReference>
<evidence type="ECO:0000256" key="3">
    <source>
        <dbReference type="ARBA" id="ARBA00024327"/>
    </source>
</evidence>
<evidence type="ECO:0000313" key="7">
    <source>
        <dbReference type="EMBL" id="MYD90557.1"/>
    </source>
</evidence>
<dbReference type="GO" id="GO:0004604">
    <property type="term" value="F:phosphoadenylyl-sulfate reductase (thioredoxin) activity"/>
    <property type="evidence" value="ECO:0007669"/>
    <property type="project" value="UniProtKB-UniRule"/>
</dbReference>
<feature type="binding site" evidence="4">
    <location>
        <position position="133"/>
    </location>
    <ligand>
        <name>[4Fe-4S] cluster</name>
        <dbReference type="ChEBI" id="CHEBI:49883"/>
    </ligand>
</feature>
<feature type="active site" description="Nucleophile; cysteine thiosulfonate intermediate" evidence="4">
    <location>
        <position position="241"/>
    </location>
</feature>
<evidence type="ECO:0000256" key="1">
    <source>
        <dbReference type="ARBA" id="ARBA00009732"/>
    </source>
</evidence>
<dbReference type="PANTHER" id="PTHR46509:SF1">
    <property type="entry name" value="PHOSPHOADENOSINE PHOSPHOSULFATE REDUCTASE"/>
    <property type="match status" value="1"/>
</dbReference>
<keyword evidence="4" id="KW-0479">Metal-binding</keyword>
<dbReference type="NCBIfam" id="NF002537">
    <property type="entry name" value="PRK02090.1"/>
    <property type="match status" value="1"/>
</dbReference>
<accession>A0A6B1DU18</accession>
<reference evidence="7" key="1">
    <citation type="submission" date="2019-09" db="EMBL/GenBank/DDBJ databases">
        <title>Characterisation of the sponge microbiome using genome-centric metagenomics.</title>
        <authorList>
            <person name="Engelberts J.P."/>
            <person name="Robbins S.J."/>
            <person name="De Goeij J.M."/>
            <person name="Aranda M."/>
            <person name="Bell S.C."/>
            <person name="Webster N.S."/>
        </authorList>
    </citation>
    <scope>NUCLEOTIDE SEQUENCE</scope>
    <source>
        <strain evidence="7">SB0662_bin_9</strain>
    </source>
</reference>
<dbReference type="PIRSF" id="PIRSF000857">
    <property type="entry name" value="PAPS_reductase"/>
    <property type="match status" value="1"/>
</dbReference>
<sequence length="260" mass="29717">MSHHAPTFFATSTGRPAFVTAEFLEEMNRQFESCTPQEILEWCLSNFRTGVSLGTSFGPSGLMMMDMALKIDPHIDIYYLNTEYLFPQTMDQIARAEEHFGRSFRSIMPHLTIPEQAERYGPALYSTDPNQCCKIRKVYTQIHALKDSSIWITSIRRDQSPTRVNTPYIAWNDKFNVLKLTPMAEVTGDQVWDYVREHNLPYNELHDQGYPSIGCWPCTQPVSEGEDERAGRWRGMDKTECGLQTDDDTPEELALAGQSG</sequence>
<feature type="binding site" evidence="4">
    <location>
        <position position="132"/>
    </location>
    <ligand>
        <name>[4Fe-4S] cluster</name>
        <dbReference type="ChEBI" id="CHEBI:49883"/>
    </ligand>
</feature>
<comment type="cofactor">
    <cofactor evidence="4">
        <name>[4Fe-4S] cluster</name>
        <dbReference type="ChEBI" id="CHEBI:49883"/>
    </cofactor>
    <text evidence="4">Binds 1 [4Fe-4S] cluster per subunit.</text>
</comment>
<organism evidence="7">
    <name type="scientific">Caldilineaceae bacterium SB0662_bin_9</name>
    <dbReference type="NCBI Taxonomy" id="2605258"/>
    <lineage>
        <taxon>Bacteria</taxon>
        <taxon>Bacillati</taxon>
        <taxon>Chloroflexota</taxon>
        <taxon>Caldilineae</taxon>
        <taxon>Caldilineales</taxon>
        <taxon>Caldilineaceae</taxon>
    </lineage>
</organism>
<keyword evidence="4" id="KW-0411">Iron-sulfur</keyword>
<dbReference type="GO" id="GO:0070814">
    <property type="term" value="P:hydrogen sulfide biosynthetic process"/>
    <property type="evidence" value="ECO:0007669"/>
    <property type="project" value="UniProtKB-UniRule"/>
</dbReference>
<name>A0A6B1DU18_9CHLR</name>
<dbReference type="InterPro" id="IPR004511">
    <property type="entry name" value="PAPS/APS_Rdtase"/>
</dbReference>
<dbReference type="GO" id="GO:0046872">
    <property type="term" value="F:metal ion binding"/>
    <property type="evidence" value="ECO:0007669"/>
    <property type="project" value="UniProtKB-KW"/>
</dbReference>
<evidence type="ECO:0000259" key="6">
    <source>
        <dbReference type="Pfam" id="PF01507"/>
    </source>
</evidence>
<gene>
    <name evidence="4" type="primary">cysH</name>
    <name evidence="7" type="ORF">F4Y08_09525</name>
</gene>
<feature type="domain" description="Phosphoadenosine phosphosulphate reductase" evidence="6">
    <location>
        <begin position="53"/>
        <end position="221"/>
    </location>
</feature>
<dbReference type="NCBIfam" id="TIGR00434">
    <property type="entry name" value="cysH"/>
    <property type="match status" value="1"/>
</dbReference>
<dbReference type="Pfam" id="PF01507">
    <property type="entry name" value="PAPS_reduct"/>
    <property type="match status" value="1"/>
</dbReference>
<evidence type="ECO:0000256" key="5">
    <source>
        <dbReference type="SAM" id="MobiDB-lite"/>
    </source>
</evidence>
<dbReference type="AlphaFoldDB" id="A0A6B1DU18"/>
<evidence type="ECO:0000256" key="4">
    <source>
        <dbReference type="HAMAP-Rule" id="MF_00063"/>
    </source>
</evidence>
<dbReference type="EMBL" id="VXPY01000069">
    <property type="protein sequence ID" value="MYD90557.1"/>
    <property type="molecule type" value="Genomic_DNA"/>
</dbReference>
<keyword evidence="4" id="KW-0963">Cytoplasm</keyword>